<reference evidence="2 3" key="1">
    <citation type="submission" date="2018-03" db="EMBL/GenBank/DDBJ databases">
        <title>Genomic Encyclopedia of Archaeal and Bacterial Type Strains, Phase II (KMG-II): from individual species to whole genera.</title>
        <authorList>
            <person name="Goeker M."/>
        </authorList>
    </citation>
    <scope>NUCLEOTIDE SEQUENCE [LARGE SCALE GENOMIC DNA]</scope>
    <source>
        <strain evidence="2 3">DSM 44720</strain>
    </source>
</reference>
<dbReference type="Gene3D" id="3.40.50.720">
    <property type="entry name" value="NAD(P)-binding Rossmann-like Domain"/>
    <property type="match status" value="1"/>
</dbReference>
<gene>
    <name evidence="2" type="ORF">CLV43_102232</name>
</gene>
<dbReference type="InterPro" id="IPR036291">
    <property type="entry name" value="NAD(P)-bd_dom_sf"/>
</dbReference>
<sequence>MSALLLGATGNIGPHVVSSLLEGGTEVRVLARDADRARSVLPDAVEVVGWDPLDEKGLLAAAEGVESLLLLSPHGLDMADTQQRVLRTLRGAPLRVVKLSATSTSVVPDGPLVGRQHWEVEQVLRAGGQPFVVLRPNGFGQVIVNQAVAGALRTTGVLPNPLGTAAISLVDARDVGAVAARALTSDAWDGRTLVLTGPRAVTYQELADLVSAGTGTPVTVVDVGLDAVRDSLVGRGLPEWEVRHVGEMYELFRGGASAFVTDDIRQVLGVEPRGVEVCVAEAVTAGAFTHGSMVS</sequence>
<dbReference type="AlphaFoldDB" id="A0A2T0TG58"/>
<dbReference type="RefSeq" id="WP_170155728.1">
    <property type="nucleotide sequence ID" value="NZ_PVTF01000002.1"/>
</dbReference>
<accession>A0A2T0TG58</accession>
<dbReference type="PANTHER" id="PTHR43162:SF1">
    <property type="entry name" value="PRESTALK A DIFFERENTIATION PROTEIN A"/>
    <property type="match status" value="1"/>
</dbReference>
<evidence type="ECO:0000313" key="2">
    <source>
        <dbReference type="EMBL" id="PRY44667.1"/>
    </source>
</evidence>
<comment type="caution">
    <text evidence="2">The sequence shown here is derived from an EMBL/GenBank/DDBJ whole genome shotgun (WGS) entry which is preliminary data.</text>
</comment>
<evidence type="ECO:0000313" key="3">
    <source>
        <dbReference type="Proteomes" id="UP000239494"/>
    </source>
</evidence>
<dbReference type="InterPro" id="IPR008030">
    <property type="entry name" value="NmrA-like"/>
</dbReference>
<dbReference type="Pfam" id="PF05368">
    <property type="entry name" value="NmrA"/>
    <property type="match status" value="1"/>
</dbReference>
<evidence type="ECO:0000259" key="1">
    <source>
        <dbReference type="Pfam" id="PF05368"/>
    </source>
</evidence>
<dbReference type="Gene3D" id="3.90.25.10">
    <property type="entry name" value="UDP-galactose 4-epimerase, domain 1"/>
    <property type="match status" value="1"/>
</dbReference>
<feature type="domain" description="NmrA-like" evidence="1">
    <location>
        <begin position="4"/>
        <end position="252"/>
    </location>
</feature>
<dbReference type="SUPFAM" id="SSF51735">
    <property type="entry name" value="NAD(P)-binding Rossmann-fold domains"/>
    <property type="match status" value="1"/>
</dbReference>
<keyword evidence="3" id="KW-1185">Reference proteome</keyword>
<dbReference type="Proteomes" id="UP000239494">
    <property type="component" value="Unassembled WGS sequence"/>
</dbReference>
<proteinExistence type="predicted"/>
<dbReference type="PANTHER" id="PTHR43162">
    <property type="match status" value="1"/>
</dbReference>
<organism evidence="2 3">
    <name type="scientific">Umezawaea tangerina</name>
    <dbReference type="NCBI Taxonomy" id="84725"/>
    <lineage>
        <taxon>Bacteria</taxon>
        <taxon>Bacillati</taxon>
        <taxon>Actinomycetota</taxon>
        <taxon>Actinomycetes</taxon>
        <taxon>Pseudonocardiales</taxon>
        <taxon>Pseudonocardiaceae</taxon>
        <taxon>Umezawaea</taxon>
    </lineage>
</organism>
<dbReference type="InterPro" id="IPR051604">
    <property type="entry name" value="Ergot_Alk_Oxidoreductase"/>
</dbReference>
<dbReference type="EMBL" id="PVTF01000002">
    <property type="protein sequence ID" value="PRY44667.1"/>
    <property type="molecule type" value="Genomic_DNA"/>
</dbReference>
<protein>
    <submittedName>
        <fullName evidence="2">Uncharacterized protein YbjT (DUF2867 family)</fullName>
    </submittedName>
</protein>
<name>A0A2T0TG58_9PSEU</name>